<feature type="compositionally biased region" description="Acidic residues" evidence="1">
    <location>
        <begin position="473"/>
        <end position="482"/>
    </location>
</feature>
<feature type="region of interest" description="Disordered" evidence="1">
    <location>
        <begin position="341"/>
        <end position="366"/>
    </location>
</feature>
<evidence type="ECO:0000313" key="3">
    <source>
        <dbReference type="Proteomes" id="UP000005446"/>
    </source>
</evidence>
<feature type="compositionally biased region" description="Polar residues" evidence="1">
    <location>
        <begin position="392"/>
        <end position="404"/>
    </location>
</feature>
<dbReference type="AlphaFoldDB" id="H0EJ14"/>
<reference evidence="2 3" key="1">
    <citation type="journal article" date="2012" name="Eukaryot. Cell">
        <title>Genome sequence of the fungus Glarea lozoyensis: the first genome sequence of a species from the Helotiaceae family.</title>
        <authorList>
            <person name="Youssar L."/>
            <person name="Gruening B.A."/>
            <person name="Erxleben A."/>
            <person name="Guenther S."/>
            <person name="Huettel W."/>
        </authorList>
    </citation>
    <scope>NUCLEOTIDE SEQUENCE [LARGE SCALE GENOMIC DNA]</scope>
    <source>
        <strain evidence="3">ATCC 74030 / MF5533</strain>
    </source>
</reference>
<dbReference type="EMBL" id="AGUE01000053">
    <property type="protein sequence ID" value="EHL01447.1"/>
    <property type="molecule type" value="Genomic_DNA"/>
</dbReference>
<proteinExistence type="predicted"/>
<dbReference type="Proteomes" id="UP000005446">
    <property type="component" value="Unassembled WGS sequence"/>
</dbReference>
<feature type="compositionally biased region" description="Low complexity" evidence="1">
    <location>
        <begin position="510"/>
        <end position="521"/>
    </location>
</feature>
<organism evidence="2 3">
    <name type="scientific">Glarea lozoyensis (strain ATCC 74030 / MF5533)</name>
    <dbReference type="NCBI Taxonomy" id="1104152"/>
    <lineage>
        <taxon>Eukaryota</taxon>
        <taxon>Fungi</taxon>
        <taxon>Dikarya</taxon>
        <taxon>Ascomycota</taxon>
        <taxon>Pezizomycotina</taxon>
        <taxon>Leotiomycetes</taxon>
        <taxon>Helotiales</taxon>
        <taxon>Helotiaceae</taxon>
        <taxon>Glarea</taxon>
    </lineage>
</organism>
<feature type="region of interest" description="Disordered" evidence="1">
    <location>
        <begin position="392"/>
        <end position="545"/>
    </location>
</feature>
<protein>
    <submittedName>
        <fullName evidence="2">Uncharacterized protein</fullName>
    </submittedName>
</protein>
<accession>H0EJ14</accession>
<dbReference type="HOGENOM" id="CLU_014925_0_0_1"/>
<feature type="compositionally biased region" description="Gly residues" evidence="1">
    <location>
        <begin position="522"/>
        <end position="538"/>
    </location>
</feature>
<feature type="compositionally biased region" description="Polar residues" evidence="1">
    <location>
        <begin position="493"/>
        <end position="509"/>
    </location>
</feature>
<feature type="compositionally biased region" description="Basic and acidic residues" evidence="1">
    <location>
        <begin position="341"/>
        <end position="352"/>
    </location>
</feature>
<dbReference type="InParanoid" id="H0EJ14"/>
<feature type="compositionally biased region" description="Acidic residues" evidence="1">
    <location>
        <begin position="431"/>
        <end position="441"/>
    </location>
</feature>
<evidence type="ECO:0000256" key="1">
    <source>
        <dbReference type="SAM" id="MobiDB-lite"/>
    </source>
</evidence>
<gene>
    <name evidence="2" type="ORF">M7I_2537</name>
</gene>
<dbReference type="OrthoDB" id="4828117at2759"/>
<comment type="caution">
    <text evidence="2">The sequence shown here is derived from an EMBL/GenBank/DDBJ whole genome shotgun (WGS) entry which is preliminary data.</text>
</comment>
<name>H0EJ14_GLAL7</name>
<keyword evidence="3" id="KW-1185">Reference proteome</keyword>
<sequence>MPNWKTYESSFQKFCVRPDARSIEVGQFYGGGTTYKAVWGRMTQLTKHAKKLDAAVKSGQDPIQVNLDDTAQDVAKFYGFGNDYKSIWHQMKPITTFAKQLQSAIANNETVDTVEFKSSNVKGTTAKKSSGDQHNFPPNYFALSLSYNYIIDAKTINAALKNGVDPMTLNIGEQEGSNRSAPRYHEVVKHFGSDLNVNSLSLQWNKKTRPVIEKLKAHVEAGGDAKDLNLGADSDFKINIGVPLKANVKLLKDARAAGKDCKDVEVTNASGKTQREMSRIMGSDTTPNGLRFQVTDRLRPLSKRQLAMLASGQDPKDVAIDAKWGIGFQFRTIKQDAKRQRDAFDAGKDPKDLNIGGGKATASAYGEGASGKAVSTYFERLRRDPQWNLANTIAENGSGSSPAKNATPKKPRAPKGVSAKKATPKKRVTTDTDEDDDEEMAESPSKSSINKVMSGRVTKPARTNRAKISYTESGDEDDDDSDQVVKSEPGSFAVQQPPNSLSSYNTNMTASYGGSYSTHHGYGNGGGSANNYGHGNGNGTAEPDDEQFFGAVENLNDDFGDV</sequence>
<evidence type="ECO:0000313" key="2">
    <source>
        <dbReference type="EMBL" id="EHL01447.1"/>
    </source>
</evidence>